<dbReference type="AlphaFoldDB" id="X7EDS4"/>
<protein>
    <submittedName>
        <fullName evidence="2">Uncharacterized protein</fullName>
    </submittedName>
</protein>
<feature type="compositionally biased region" description="Acidic residues" evidence="1">
    <location>
        <begin position="125"/>
        <end position="140"/>
    </location>
</feature>
<dbReference type="OrthoDB" id="9899830at2"/>
<name>X7EDS4_9RHOB</name>
<dbReference type="STRING" id="1449350.OCH239_10865"/>
<reference evidence="2 3" key="1">
    <citation type="submission" date="2014-01" db="EMBL/GenBank/DDBJ databases">
        <title>Roseivivax halodurans JCM 10272 Genome Sequencing.</title>
        <authorList>
            <person name="Lai Q."/>
            <person name="Li G."/>
            <person name="Shao Z."/>
        </authorList>
    </citation>
    <scope>NUCLEOTIDE SEQUENCE [LARGE SCALE GENOMIC DNA]</scope>
    <source>
        <strain evidence="2 3">JCM 10272</strain>
    </source>
</reference>
<feature type="region of interest" description="Disordered" evidence="1">
    <location>
        <begin position="119"/>
        <end position="140"/>
    </location>
</feature>
<proteinExistence type="predicted"/>
<dbReference type="Proteomes" id="UP000022447">
    <property type="component" value="Unassembled WGS sequence"/>
</dbReference>
<sequence length="140" mass="15421">MSDDTPPSSIERWLAQLLNKLEVASIEASFSGGGDEGSMDDMIVAMRPGATMSGEELLKHLDTLEQRSVGNFRSSFRDKLVDQIEHDASYLGDYANNEGGSVFLRLEVEGDAVKIAVGDFTPGSYDDDEDYDYDEEDLEP</sequence>
<keyword evidence="3" id="KW-1185">Reference proteome</keyword>
<accession>X7EDS4</accession>
<comment type="caution">
    <text evidence="2">The sequence shown here is derived from an EMBL/GenBank/DDBJ whole genome shotgun (WGS) entry which is preliminary data.</text>
</comment>
<organism evidence="2 3">
    <name type="scientific">Roseivivax halodurans JCM 10272</name>
    <dbReference type="NCBI Taxonomy" id="1449350"/>
    <lineage>
        <taxon>Bacteria</taxon>
        <taxon>Pseudomonadati</taxon>
        <taxon>Pseudomonadota</taxon>
        <taxon>Alphaproteobacteria</taxon>
        <taxon>Rhodobacterales</taxon>
        <taxon>Roseobacteraceae</taxon>
        <taxon>Roseivivax</taxon>
    </lineage>
</organism>
<evidence type="ECO:0000313" key="2">
    <source>
        <dbReference type="EMBL" id="ETX13336.1"/>
    </source>
</evidence>
<gene>
    <name evidence="2" type="ORF">OCH239_10865</name>
</gene>
<dbReference type="EMBL" id="JALZ01000029">
    <property type="protein sequence ID" value="ETX13336.1"/>
    <property type="molecule type" value="Genomic_DNA"/>
</dbReference>
<evidence type="ECO:0000313" key="3">
    <source>
        <dbReference type="Proteomes" id="UP000022447"/>
    </source>
</evidence>
<evidence type="ECO:0000256" key="1">
    <source>
        <dbReference type="SAM" id="MobiDB-lite"/>
    </source>
</evidence>
<dbReference type="RefSeq" id="WP_037265314.1">
    <property type="nucleotide sequence ID" value="NZ_JALZ01000029.1"/>
</dbReference>